<dbReference type="AlphaFoldDB" id="A0A645JSW0"/>
<dbReference type="EMBL" id="VSSQ01140427">
    <property type="protein sequence ID" value="MPN62433.1"/>
    <property type="molecule type" value="Genomic_DNA"/>
</dbReference>
<comment type="caution">
    <text evidence="1">The sequence shown here is derived from an EMBL/GenBank/DDBJ whole genome shotgun (WGS) entry which is preliminary data.</text>
</comment>
<protein>
    <submittedName>
        <fullName evidence="1">Uncharacterized protein</fullName>
    </submittedName>
</protein>
<gene>
    <name evidence="1" type="ORF">SDC9_210181</name>
</gene>
<organism evidence="1">
    <name type="scientific">bioreactor metagenome</name>
    <dbReference type="NCBI Taxonomy" id="1076179"/>
    <lineage>
        <taxon>unclassified sequences</taxon>
        <taxon>metagenomes</taxon>
        <taxon>ecological metagenomes</taxon>
    </lineage>
</organism>
<evidence type="ECO:0000313" key="1">
    <source>
        <dbReference type="EMBL" id="MPN62433.1"/>
    </source>
</evidence>
<reference evidence="1" key="1">
    <citation type="submission" date="2019-08" db="EMBL/GenBank/DDBJ databases">
        <authorList>
            <person name="Kucharzyk K."/>
            <person name="Murdoch R.W."/>
            <person name="Higgins S."/>
            <person name="Loffler F."/>
        </authorList>
    </citation>
    <scope>NUCLEOTIDE SEQUENCE</scope>
</reference>
<proteinExistence type="predicted"/>
<sequence length="157" mass="17926">MEERFFLHGVTRQSSYVAEGDPELSFTIEPDFADASFAVGNEAAMTARKTTQLTVFFPAQLTRGGLPLQHFRQFRISFCGCVQQHLIFSRIAASRHSWLIKNSATHWKLSKAKIMFVRPWQCEGSCCRIVGREAGGIFRVFFETSQYKRMAASDYQL</sequence>
<accession>A0A645JSW0</accession>
<name>A0A645JSW0_9ZZZZ</name>